<dbReference type="EC" id="1.1.1.-" evidence="3"/>
<dbReference type="SUPFAM" id="SSF51735">
    <property type="entry name" value="NAD(P)-binding Rossmann-fold domains"/>
    <property type="match status" value="1"/>
</dbReference>
<reference evidence="4" key="1">
    <citation type="journal article" date="2019" name="Int. J. Syst. Evol. Microbiol.">
        <title>The Global Catalogue of Microorganisms (GCM) 10K type strain sequencing project: providing services to taxonomists for standard genome sequencing and annotation.</title>
        <authorList>
            <consortium name="The Broad Institute Genomics Platform"/>
            <consortium name="The Broad Institute Genome Sequencing Center for Infectious Disease"/>
            <person name="Wu L."/>
            <person name="Ma J."/>
        </authorList>
    </citation>
    <scope>NUCLEOTIDE SEQUENCE [LARGE SCALE GENOMIC DNA]</scope>
    <source>
        <strain evidence="4">IBRC-M 10906</strain>
    </source>
</reference>
<dbReference type="Proteomes" id="UP001597478">
    <property type="component" value="Unassembled WGS sequence"/>
</dbReference>
<evidence type="ECO:0000313" key="4">
    <source>
        <dbReference type="Proteomes" id="UP001597478"/>
    </source>
</evidence>
<name>A0ABW5W6Y0_9PSEU</name>
<dbReference type="PANTHER" id="PTHR24321">
    <property type="entry name" value="DEHYDROGENASES, SHORT CHAIN"/>
    <property type="match status" value="1"/>
</dbReference>
<dbReference type="NCBIfam" id="NF005559">
    <property type="entry name" value="PRK07231.1"/>
    <property type="match status" value="1"/>
</dbReference>
<comment type="similarity">
    <text evidence="1">Belongs to the short-chain dehydrogenases/reductases (SDR) family.</text>
</comment>
<organism evidence="3 4">
    <name type="scientific">Prauserella oleivorans</name>
    <dbReference type="NCBI Taxonomy" id="1478153"/>
    <lineage>
        <taxon>Bacteria</taxon>
        <taxon>Bacillati</taxon>
        <taxon>Actinomycetota</taxon>
        <taxon>Actinomycetes</taxon>
        <taxon>Pseudonocardiales</taxon>
        <taxon>Pseudonocardiaceae</taxon>
        <taxon>Prauserella</taxon>
    </lineage>
</organism>
<dbReference type="Gene3D" id="3.40.50.720">
    <property type="entry name" value="NAD(P)-binding Rossmann-like Domain"/>
    <property type="match status" value="1"/>
</dbReference>
<gene>
    <name evidence="3" type="ORF">ACFS2C_07440</name>
</gene>
<accession>A0ABW5W6Y0</accession>
<protein>
    <submittedName>
        <fullName evidence="3">SDR family NAD(P)-dependent oxidoreductase</fullName>
        <ecNumber evidence="3">1.1.1.-</ecNumber>
    </submittedName>
</protein>
<keyword evidence="4" id="KW-1185">Reference proteome</keyword>
<dbReference type="PRINTS" id="PR00080">
    <property type="entry name" value="SDRFAMILY"/>
</dbReference>
<dbReference type="InterPro" id="IPR020904">
    <property type="entry name" value="Sc_DH/Rdtase_CS"/>
</dbReference>
<dbReference type="PANTHER" id="PTHR24321:SF8">
    <property type="entry name" value="ESTRADIOL 17-BETA-DEHYDROGENASE 8-RELATED"/>
    <property type="match status" value="1"/>
</dbReference>
<keyword evidence="2 3" id="KW-0560">Oxidoreductase</keyword>
<dbReference type="InterPro" id="IPR002347">
    <property type="entry name" value="SDR_fam"/>
</dbReference>
<dbReference type="Pfam" id="PF13561">
    <property type="entry name" value="adh_short_C2"/>
    <property type="match status" value="1"/>
</dbReference>
<dbReference type="InterPro" id="IPR036291">
    <property type="entry name" value="NAD(P)-bd_dom_sf"/>
</dbReference>
<evidence type="ECO:0000256" key="1">
    <source>
        <dbReference type="ARBA" id="ARBA00006484"/>
    </source>
</evidence>
<evidence type="ECO:0000313" key="3">
    <source>
        <dbReference type="EMBL" id="MFD2799219.1"/>
    </source>
</evidence>
<dbReference type="PRINTS" id="PR00081">
    <property type="entry name" value="GDHRDH"/>
</dbReference>
<dbReference type="RefSeq" id="WP_377386126.1">
    <property type="nucleotide sequence ID" value="NZ_JBHSAN010000006.1"/>
</dbReference>
<sequence>MTTDNPFDLTGHVSVVTGGNSGIGLAMADALAAAGAGVCVWGTNADRNAEARRHLQRHGGTVLALRCDVGDEDQVCAAMTRTAEHFGRIDSCFANAGVPGVPTRFVDTGLDEFHRVMRINVDGAFVTLREAARHMLERGEGGSLVATSSLAAVQGQPRGHAYAASKGAIISLVKGIAVELARHGIRANAVLPGWVSTPMADPALESEGFQRKVLPRMPVGRWGHPDDFGALAVYLASPASAFHTADCITVDGGYLSF</sequence>
<dbReference type="PROSITE" id="PS00061">
    <property type="entry name" value="ADH_SHORT"/>
    <property type="match status" value="1"/>
</dbReference>
<dbReference type="GO" id="GO:0016491">
    <property type="term" value="F:oxidoreductase activity"/>
    <property type="evidence" value="ECO:0007669"/>
    <property type="project" value="UniProtKB-KW"/>
</dbReference>
<comment type="caution">
    <text evidence="3">The sequence shown here is derived from an EMBL/GenBank/DDBJ whole genome shotgun (WGS) entry which is preliminary data.</text>
</comment>
<dbReference type="EMBL" id="JBHUOF010000007">
    <property type="protein sequence ID" value="MFD2799219.1"/>
    <property type="molecule type" value="Genomic_DNA"/>
</dbReference>
<evidence type="ECO:0000256" key="2">
    <source>
        <dbReference type="ARBA" id="ARBA00023002"/>
    </source>
</evidence>
<proteinExistence type="inferred from homology"/>